<dbReference type="SUPFAM" id="SSF52540">
    <property type="entry name" value="P-loop containing nucleoside triphosphate hydrolases"/>
    <property type="match status" value="1"/>
</dbReference>
<dbReference type="GO" id="GO:0016887">
    <property type="term" value="F:ATP hydrolysis activity"/>
    <property type="evidence" value="ECO:0007669"/>
    <property type="project" value="InterPro"/>
</dbReference>
<evidence type="ECO:0000313" key="8">
    <source>
        <dbReference type="Proteomes" id="UP000183656"/>
    </source>
</evidence>
<dbReference type="GO" id="GO:0005524">
    <property type="term" value="F:ATP binding"/>
    <property type="evidence" value="ECO:0007669"/>
    <property type="project" value="UniProtKB-KW"/>
</dbReference>
<keyword evidence="3" id="KW-0472">Membrane</keyword>
<name>A0A1I7G7Z7_9BURK</name>
<dbReference type="STRING" id="343013.SAMN04489707_1004121"/>
<accession>A0A1I7G7Z7</accession>
<dbReference type="InterPro" id="IPR050166">
    <property type="entry name" value="ABC_transporter_ATP-bind"/>
</dbReference>
<dbReference type="EMBL" id="FPBX01000004">
    <property type="protein sequence ID" value="SFU44580.1"/>
    <property type="molecule type" value="Genomic_DNA"/>
</dbReference>
<dbReference type="InterPro" id="IPR017871">
    <property type="entry name" value="ABC_transporter-like_CS"/>
</dbReference>
<reference evidence="7 8" key="1">
    <citation type="submission" date="2016-10" db="EMBL/GenBank/DDBJ databases">
        <authorList>
            <person name="de Groot N.N."/>
        </authorList>
    </citation>
    <scope>NUCLEOTIDE SEQUENCE [LARGE SCALE GENOMIC DNA]</scope>
    <source>
        <strain evidence="7 8">R-24608</strain>
    </source>
</reference>
<dbReference type="Pfam" id="PF00005">
    <property type="entry name" value="ABC_tran"/>
    <property type="match status" value="1"/>
</dbReference>
<dbReference type="RefSeq" id="WP_054254867.1">
    <property type="nucleotide sequence ID" value="NZ_CYIG01000002.1"/>
</dbReference>
<dbReference type="CDD" id="cd03293">
    <property type="entry name" value="ABC_NrtD_SsuB_transporters"/>
    <property type="match status" value="1"/>
</dbReference>
<keyword evidence="2" id="KW-0813">Transport</keyword>
<evidence type="ECO:0000259" key="6">
    <source>
        <dbReference type="PROSITE" id="PS50893"/>
    </source>
</evidence>
<dbReference type="AlphaFoldDB" id="A0A1I7G7Z7"/>
<dbReference type="InterPro" id="IPR003593">
    <property type="entry name" value="AAA+_ATPase"/>
</dbReference>
<evidence type="ECO:0000256" key="1">
    <source>
        <dbReference type="ARBA" id="ARBA00005417"/>
    </source>
</evidence>
<organism evidence="7 8">
    <name type="scientific">Paenacidovorax caeni</name>
    <dbReference type="NCBI Taxonomy" id="343013"/>
    <lineage>
        <taxon>Bacteria</taxon>
        <taxon>Pseudomonadati</taxon>
        <taxon>Pseudomonadota</taxon>
        <taxon>Betaproteobacteria</taxon>
        <taxon>Burkholderiales</taxon>
        <taxon>Comamonadaceae</taxon>
        <taxon>Paenacidovorax</taxon>
    </lineage>
</organism>
<dbReference type="PANTHER" id="PTHR42788">
    <property type="entry name" value="TAURINE IMPORT ATP-BINDING PROTEIN-RELATED"/>
    <property type="match status" value="1"/>
</dbReference>
<dbReference type="InterPro" id="IPR027417">
    <property type="entry name" value="P-loop_NTPase"/>
</dbReference>
<dbReference type="PROSITE" id="PS00211">
    <property type="entry name" value="ABC_TRANSPORTER_1"/>
    <property type="match status" value="1"/>
</dbReference>
<dbReference type="InterPro" id="IPR003439">
    <property type="entry name" value="ABC_transporter-like_ATP-bd"/>
</dbReference>
<dbReference type="Proteomes" id="UP000183656">
    <property type="component" value="Unassembled WGS sequence"/>
</dbReference>
<sequence length="274" mass="31358">MQAADSYFVDFRDVWLAYNDELRAKNQFAVEAIDLQVRRGEFIAIVGPSGCGKSTFMKLATGLKMPSMGKIFIDGQPVTGPLKVSGMAFQAPSLLPWRTTVDNVLLPLEIVEPYRSHFKQKRKEYEERARRLLQKVGLAGYEDKFPWQLSGGMQQRASICRALIHEPKMLLLDEPFGALDAFTREELWCILRDLWTEQQFNVILVTHDLRESVFLADTVYVMSKSPGRFVVRKEIELPRPRDLEVTYTKEFTDIVHELRGHIGALRKAGAPIQQ</sequence>
<keyword evidence="8" id="KW-1185">Reference proteome</keyword>
<gene>
    <name evidence="7" type="ORF">SAMN04489707_1004121</name>
</gene>
<feature type="domain" description="ABC transporter" evidence="6">
    <location>
        <begin position="9"/>
        <end position="249"/>
    </location>
</feature>
<dbReference type="PROSITE" id="PS50893">
    <property type="entry name" value="ABC_TRANSPORTER_2"/>
    <property type="match status" value="1"/>
</dbReference>
<evidence type="ECO:0000256" key="4">
    <source>
        <dbReference type="ARBA" id="ARBA00022741"/>
    </source>
</evidence>
<keyword evidence="5 7" id="KW-0067">ATP-binding</keyword>
<evidence type="ECO:0000256" key="2">
    <source>
        <dbReference type="ARBA" id="ARBA00022448"/>
    </source>
</evidence>
<evidence type="ECO:0000313" key="7">
    <source>
        <dbReference type="EMBL" id="SFU44580.1"/>
    </source>
</evidence>
<dbReference type="Gene3D" id="3.40.50.300">
    <property type="entry name" value="P-loop containing nucleotide triphosphate hydrolases"/>
    <property type="match status" value="1"/>
</dbReference>
<dbReference type="SMART" id="SM00382">
    <property type="entry name" value="AAA"/>
    <property type="match status" value="1"/>
</dbReference>
<dbReference type="PANTHER" id="PTHR42788:SF13">
    <property type="entry name" value="ALIPHATIC SULFONATES IMPORT ATP-BINDING PROTEIN SSUB"/>
    <property type="match status" value="1"/>
</dbReference>
<comment type="similarity">
    <text evidence="1">Belongs to the ABC transporter superfamily.</text>
</comment>
<evidence type="ECO:0000256" key="3">
    <source>
        <dbReference type="ARBA" id="ARBA00022475"/>
    </source>
</evidence>
<proteinExistence type="inferred from homology"/>
<protein>
    <submittedName>
        <fullName evidence="7">NitT/TauT family transport system ATP-binding protein</fullName>
    </submittedName>
</protein>
<keyword evidence="4" id="KW-0547">Nucleotide-binding</keyword>
<evidence type="ECO:0000256" key="5">
    <source>
        <dbReference type="ARBA" id="ARBA00022840"/>
    </source>
</evidence>
<keyword evidence="3" id="KW-1003">Cell membrane</keyword>
<dbReference type="OrthoDB" id="8683598at2"/>